<name>A0A4Q7PE61_9BACT</name>
<dbReference type="PROSITE" id="PS50005">
    <property type="entry name" value="TPR"/>
    <property type="match status" value="1"/>
</dbReference>
<dbReference type="InterPro" id="IPR030887">
    <property type="entry name" value="Beta-barrel_YaiO"/>
</dbReference>
<feature type="domain" description="YaiO beta-barrel" evidence="3">
    <location>
        <begin position="180"/>
        <end position="360"/>
    </location>
</feature>
<dbReference type="AlphaFoldDB" id="A0A4Q7PE61"/>
<dbReference type="EMBL" id="SGXG01000001">
    <property type="protein sequence ID" value="RZS98068.1"/>
    <property type="molecule type" value="Genomic_DNA"/>
</dbReference>
<proteinExistence type="predicted"/>
<feature type="chain" id="PRO_5020408169" evidence="2">
    <location>
        <begin position="23"/>
        <end position="422"/>
    </location>
</feature>
<dbReference type="OrthoDB" id="742239at2"/>
<evidence type="ECO:0000313" key="5">
    <source>
        <dbReference type="Proteomes" id="UP000292209"/>
    </source>
</evidence>
<dbReference type="SUPFAM" id="SSF48452">
    <property type="entry name" value="TPR-like"/>
    <property type="match status" value="1"/>
</dbReference>
<gene>
    <name evidence="4" type="ORF">BC751_3700</name>
</gene>
<dbReference type="Pfam" id="PF19413">
    <property type="entry name" value="YaiO"/>
    <property type="match status" value="1"/>
</dbReference>
<dbReference type="NCBIfam" id="TIGR04390">
    <property type="entry name" value="OMP_YaiO_dom"/>
    <property type="match status" value="1"/>
</dbReference>
<organism evidence="4 5">
    <name type="scientific">Cecembia calidifontis</name>
    <dbReference type="NCBI Taxonomy" id="1187080"/>
    <lineage>
        <taxon>Bacteria</taxon>
        <taxon>Pseudomonadati</taxon>
        <taxon>Bacteroidota</taxon>
        <taxon>Cytophagia</taxon>
        <taxon>Cytophagales</taxon>
        <taxon>Cyclobacteriaceae</taxon>
        <taxon>Cecembia</taxon>
    </lineage>
</organism>
<evidence type="ECO:0000259" key="3">
    <source>
        <dbReference type="Pfam" id="PF19413"/>
    </source>
</evidence>
<protein>
    <submittedName>
        <fullName evidence="4">YaiO family outer membrane protein</fullName>
    </submittedName>
</protein>
<dbReference type="InterPro" id="IPR019734">
    <property type="entry name" value="TPR_rpt"/>
</dbReference>
<dbReference type="RefSeq" id="WP_130276837.1">
    <property type="nucleotide sequence ID" value="NZ_SGXG01000001.1"/>
</dbReference>
<evidence type="ECO:0000256" key="1">
    <source>
        <dbReference type="PROSITE-ProRule" id="PRU00339"/>
    </source>
</evidence>
<dbReference type="Proteomes" id="UP000292209">
    <property type="component" value="Unassembled WGS sequence"/>
</dbReference>
<keyword evidence="5" id="KW-1185">Reference proteome</keyword>
<comment type="caution">
    <text evidence="4">The sequence shown here is derived from an EMBL/GenBank/DDBJ whole genome shotgun (WGS) entry which is preliminary data.</text>
</comment>
<dbReference type="Gene3D" id="1.25.40.10">
    <property type="entry name" value="Tetratricopeptide repeat domain"/>
    <property type="match status" value="1"/>
</dbReference>
<feature type="signal peptide" evidence="2">
    <location>
        <begin position="1"/>
        <end position="22"/>
    </location>
</feature>
<keyword evidence="2" id="KW-0732">Signal</keyword>
<reference evidence="4 5" key="1">
    <citation type="submission" date="2019-02" db="EMBL/GenBank/DDBJ databases">
        <title>Genomic Encyclopedia of Archaeal and Bacterial Type Strains, Phase II (KMG-II): from individual species to whole genera.</title>
        <authorList>
            <person name="Goeker M."/>
        </authorList>
    </citation>
    <scope>NUCLEOTIDE SEQUENCE [LARGE SCALE GENOMIC DNA]</scope>
    <source>
        <strain evidence="4 5">DSM 21411</strain>
    </source>
</reference>
<evidence type="ECO:0000256" key="2">
    <source>
        <dbReference type="SAM" id="SignalP"/>
    </source>
</evidence>
<sequence>MRLLILFFSALLSTMFINPINAQVIDADSLLFAAIEKSKTPSTKQEAIIMGRIGIKEFPDYLDFHLLLGRIYKEQNRFDSARFFLNHVIEKNPNYNDAFYLLLNLEFIEKNSLEGLRISNYAIACFPDDVKLYSYKLSFFQLEKDERKEFDFLKLAIKKFPTESLFRQRMNMLEMRFDNDRIGVNYSLTQFNREEVGPWHLIGVQYIYERRWGSLIGRMNHANRLSAGNTIDSGYQLELESYFFTGKKSYSYVAAAYSPSLVFPEYRFGYSFIQNLKNGWEWEVGARYNSVIPPEGRRNFRSLIIGGAKYVGSWWLSLRSFVQNENDQIFPAFTFSSRYYMESRFDYFSIIAGYGTSPDERTTLGQFENRIALDSWRIGTGYNRRVGKRYITGMQLLYNYQEYAPGRTQHELELFFSLQFKL</sequence>
<keyword evidence="1" id="KW-0802">TPR repeat</keyword>
<dbReference type="Pfam" id="PF14559">
    <property type="entry name" value="TPR_19"/>
    <property type="match status" value="1"/>
</dbReference>
<dbReference type="InterPro" id="IPR011990">
    <property type="entry name" value="TPR-like_helical_dom_sf"/>
</dbReference>
<accession>A0A4Q7PE61</accession>
<evidence type="ECO:0000313" key="4">
    <source>
        <dbReference type="EMBL" id="RZS98068.1"/>
    </source>
</evidence>
<feature type="repeat" description="TPR" evidence="1">
    <location>
        <begin position="62"/>
        <end position="95"/>
    </location>
</feature>